<name>A0A0F3GKE3_9BACT</name>
<proteinExistence type="predicted"/>
<evidence type="ECO:0000313" key="2">
    <source>
        <dbReference type="Proteomes" id="UP000033423"/>
    </source>
</evidence>
<sequence length="62" mass="7447">MTQQFERIEVRGWKEVCRLLGVRDKRTAKKILTRLHLLRMYNRVPVVNIEAYKIASINQHLL</sequence>
<organism evidence="1 2">
    <name type="scientific">Candidatus Magnetobacterium bavaricum</name>
    <dbReference type="NCBI Taxonomy" id="29290"/>
    <lineage>
        <taxon>Bacteria</taxon>
        <taxon>Pseudomonadati</taxon>
        <taxon>Nitrospirota</taxon>
        <taxon>Thermodesulfovibrionia</taxon>
        <taxon>Thermodesulfovibrionales</taxon>
        <taxon>Candidatus Magnetobacteriaceae</taxon>
        <taxon>Candidatus Magnetobacterium</taxon>
    </lineage>
</organism>
<keyword evidence="2" id="KW-1185">Reference proteome</keyword>
<comment type="caution">
    <text evidence="1">The sequence shown here is derived from an EMBL/GenBank/DDBJ whole genome shotgun (WGS) entry which is preliminary data.</text>
</comment>
<accession>A0A0F3GKE3</accession>
<evidence type="ECO:0000313" key="1">
    <source>
        <dbReference type="EMBL" id="KJU82424.1"/>
    </source>
</evidence>
<reference evidence="1 2" key="1">
    <citation type="submission" date="2015-02" db="EMBL/GenBank/DDBJ databases">
        <title>Single-cell genomics of uncultivated deep-branching MTB reveals a conserved set of magnetosome genes.</title>
        <authorList>
            <person name="Kolinko S."/>
            <person name="Richter M."/>
            <person name="Glockner F.O."/>
            <person name="Brachmann A."/>
            <person name="Schuler D."/>
        </authorList>
    </citation>
    <scope>NUCLEOTIDE SEQUENCE [LARGE SCALE GENOMIC DNA]</scope>
    <source>
        <strain evidence="1">TM-1</strain>
    </source>
</reference>
<protein>
    <submittedName>
        <fullName evidence="1">Uncharacterized protein</fullName>
    </submittedName>
</protein>
<dbReference type="Proteomes" id="UP000033423">
    <property type="component" value="Unassembled WGS sequence"/>
</dbReference>
<gene>
    <name evidence="1" type="ORF">MBAV_005384</name>
</gene>
<dbReference type="EMBL" id="LACI01002326">
    <property type="protein sequence ID" value="KJU82424.1"/>
    <property type="molecule type" value="Genomic_DNA"/>
</dbReference>
<dbReference type="AlphaFoldDB" id="A0A0F3GKE3"/>